<proteinExistence type="predicted"/>
<dbReference type="InterPro" id="IPR009057">
    <property type="entry name" value="Homeodomain-like_sf"/>
</dbReference>
<reference evidence="1 2" key="1">
    <citation type="journal article" date="2015" name="Stand. Genomic Sci.">
        <title>Genomic Encyclopedia of Bacterial and Archaeal Type Strains, Phase III: the genomes of soil and plant-associated and newly described type strains.</title>
        <authorList>
            <person name="Whitman W.B."/>
            <person name="Woyke T."/>
            <person name="Klenk H.P."/>
            <person name="Zhou Y."/>
            <person name="Lilburn T.G."/>
            <person name="Beck B.J."/>
            <person name="De Vos P."/>
            <person name="Vandamme P."/>
            <person name="Eisen J.A."/>
            <person name="Garrity G."/>
            <person name="Hugenholtz P."/>
            <person name="Kyrpides N.C."/>
        </authorList>
    </citation>
    <scope>NUCLEOTIDE SEQUENCE [LARGE SCALE GENOMIC DNA]</scope>
    <source>
        <strain evidence="1 2">CGMCC 1.2546</strain>
    </source>
</reference>
<keyword evidence="2" id="KW-1185">Reference proteome</keyword>
<evidence type="ECO:0000313" key="2">
    <source>
        <dbReference type="Proteomes" id="UP000317122"/>
    </source>
</evidence>
<accession>A0A562NCB3</accession>
<comment type="caution">
    <text evidence="1">The sequence shown here is derived from an EMBL/GenBank/DDBJ whole genome shotgun (WGS) entry which is preliminary data.</text>
</comment>
<gene>
    <name evidence="1" type="ORF">IQ26_04970</name>
</gene>
<evidence type="ECO:0000313" key="1">
    <source>
        <dbReference type="EMBL" id="TWI29551.1"/>
    </source>
</evidence>
<sequence length="74" mass="7993">MAGLAAARARGCKGDRKFALAKAQARLAQASVAQRDTSVSDLCKELGIKRVTLYRYVGPKGELRNYGRRVLGLA</sequence>
<dbReference type="SUPFAM" id="SSF46689">
    <property type="entry name" value="Homeodomain-like"/>
    <property type="match status" value="1"/>
</dbReference>
<name>A0A562NCB3_9HYPH</name>
<organism evidence="1 2">
    <name type="scientific">Mesorhizobium tianshanense</name>
    <dbReference type="NCBI Taxonomy" id="39844"/>
    <lineage>
        <taxon>Bacteria</taxon>
        <taxon>Pseudomonadati</taxon>
        <taxon>Pseudomonadota</taxon>
        <taxon>Alphaproteobacteria</taxon>
        <taxon>Hyphomicrobiales</taxon>
        <taxon>Phyllobacteriaceae</taxon>
        <taxon>Mesorhizobium</taxon>
    </lineage>
</organism>
<dbReference type="Proteomes" id="UP000317122">
    <property type="component" value="Unassembled WGS sequence"/>
</dbReference>
<dbReference type="AlphaFoldDB" id="A0A562NCB3"/>
<dbReference type="EMBL" id="VLKT01000035">
    <property type="protein sequence ID" value="TWI29551.1"/>
    <property type="molecule type" value="Genomic_DNA"/>
</dbReference>
<protein>
    <submittedName>
        <fullName evidence="1">Uncharacterized protein</fullName>
    </submittedName>
</protein>